<dbReference type="Pfam" id="PF07690">
    <property type="entry name" value="MFS_1"/>
    <property type="match status" value="1"/>
</dbReference>
<dbReference type="GO" id="GO:0022857">
    <property type="term" value="F:transmembrane transporter activity"/>
    <property type="evidence" value="ECO:0007669"/>
    <property type="project" value="InterPro"/>
</dbReference>
<evidence type="ECO:0000256" key="3">
    <source>
        <dbReference type="ARBA" id="ARBA00022989"/>
    </source>
</evidence>
<dbReference type="PANTHER" id="PTHR23502">
    <property type="entry name" value="MAJOR FACILITATOR SUPERFAMILY"/>
    <property type="match status" value="1"/>
</dbReference>
<feature type="transmembrane region" description="Helical" evidence="6">
    <location>
        <begin position="480"/>
        <end position="500"/>
    </location>
</feature>
<dbReference type="OrthoDB" id="5215911at2759"/>
<feature type="transmembrane region" description="Helical" evidence="6">
    <location>
        <begin position="195"/>
        <end position="215"/>
    </location>
</feature>
<evidence type="ECO:0000256" key="1">
    <source>
        <dbReference type="ARBA" id="ARBA00004141"/>
    </source>
</evidence>
<reference evidence="8 9" key="1">
    <citation type="submission" date="2015-04" db="EMBL/GenBank/DDBJ databases">
        <authorList>
            <person name="Heijne W.H."/>
            <person name="Fedorova N.D."/>
            <person name="Nierman W.C."/>
            <person name="Vollebregt A.W."/>
            <person name="Zhao Z."/>
            <person name="Wu L."/>
            <person name="Kumar M."/>
            <person name="Stam H."/>
            <person name="van den Berg M.A."/>
            <person name="Pel H.J."/>
        </authorList>
    </citation>
    <scope>NUCLEOTIDE SEQUENCE [LARGE SCALE GENOMIC DNA]</scope>
    <source>
        <strain evidence="8 9">CBS 393.64</strain>
    </source>
</reference>
<accession>A0A0F4YVG0</accession>
<dbReference type="GO" id="GO:0005886">
    <property type="term" value="C:plasma membrane"/>
    <property type="evidence" value="ECO:0007669"/>
    <property type="project" value="TreeGrafter"/>
</dbReference>
<feature type="domain" description="Major facilitator superfamily (MFS) profile" evidence="7">
    <location>
        <begin position="72"/>
        <end position="537"/>
    </location>
</feature>
<dbReference type="SUPFAM" id="SSF103473">
    <property type="entry name" value="MFS general substrate transporter"/>
    <property type="match status" value="1"/>
</dbReference>
<dbReference type="InterPro" id="IPR020846">
    <property type="entry name" value="MFS_dom"/>
</dbReference>
<evidence type="ECO:0000256" key="5">
    <source>
        <dbReference type="SAM" id="MobiDB-lite"/>
    </source>
</evidence>
<dbReference type="Proteomes" id="UP000053958">
    <property type="component" value="Unassembled WGS sequence"/>
</dbReference>
<dbReference type="AlphaFoldDB" id="A0A0F4YVG0"/>
<feature type="transmembrane region" description="Helical" evidence="6">
    <location>
        <begin position="109"/>
        <end position="130"/>
    </location>
</feature>
<dbReference type="InterPro" id="IPR036259">
    <property type="entry name" value="MFS_trans_sf"/>
</dbReference>
<evidence type="ECO:0000256" key="4">
    <source>
        <dbReference type="ARBA" id="ARBA00023136"/>
    </source>
</evidence>
<evidence type="ECO:0000256" key="2">
    <source>
        <dbReference type="ARBA" id="ARBA00022692"/>
    </source>
</evidence>
<keyword evidence="4 6" id="KW-0472">Membrane</keyword>
<dbReference type="STRING" id="1408163.A0A0F4YVG0"/>
<dbReference type="InterPro" id="IPR011701">
    <property type="entry name" value="MFS"/>
</dbReference>
<dbReference type="PANTHER" id="PTHR23502:SF149">
    <property type="entry name" value="TRANSPORTER, PUTATIVE-RELATED"/>
    <property type="match status" value="1"/>
</dbReference>
<evidence type="ECO:0000256" key="6">
    <source>
        <dbReference type="SAM" id="Phobius"/>
    </source>
</evidence>
<keyword evidence="9" id="KW-1185">Reference proteome</keyword>
<keyword evidence="2 6" id="KW-0812">Transmembrane</keyword>
<feature type="transmembrane region" description="Helical" evidence="6">
    <location>
        <begin position="416"/>
        <end position="437"/>
    </location>
</feature>
<feature type="region of interest" description="Disordered" evidence="5">
    <location>
        <begin position="278"/>
        <end position="299"/>
    </location>
</feature>
<feature type="transmembrane region" description="Helical" evidence="6">
    <location>
        <begin position="137"/>
        <end position="155"/>
    </location>
</feature>
<protein>
    <submittedName>
        <fullName evidence="8">Transmembrane transporter</fullName>
    </submittedName>
</protein>
<organism evidence="8 9">
    <name type="scientific">Rasamsonia emersonii (strain ATCC 16479 / CBS 393.64 / IMI 116815)</name>
    <dbReference type="NCBI Taxonomy" id="1408163"/>
    <lineage>
        <taxon>Eukaryota</taxon>
        <taxon>Fungi</taxon>
        <taxon>Dikarya</taxon>
        <taxon>Ascomycota</taxon>
        <taxon>Pezizomycotina</taxon>
        <taxon>Eurotiomycetes</taxon>
        <taxon>Eurotiomycetidae</taxon>
        <taxon>Eurotiales</taxon>
        <taxon>Trichocomaceae</taxon>
        <taxon>Rasamsonia</taxon>
    </lineage>
</organism>
<dbReference type="PROSITE" id="PS50850">
    <property type="entry name" value="MFS"/>
    <property type="match status" value="1"/>
</dbReference>
<proteinExistence type="predicted"/>
<evidence type="ECO:0000313" key="9">
    <source>
        <dbReference type="Proteomes" id="UP000053958"/>
    </source>
</evidence>
<dbReference type="GeneID" id="25316122"/>
<feature type="transmembrane region" description="Helical" evidence="6">
    <location>
        <begin position="330"/>
        <end position="353"/>
    </location>
</feature>
<feature type="compositionally biased region" description="Polar residues" evidence="5">
    <location>
        <begin position="283"/>
        <end position="299"/>
    </location>
</feature>
<feature type="transmembrane region" description="Helical" evidence="6">
    <location>
        <begin position="512"/>
        <end position="532"/>
    </location>
</feature>
<gene>
    <name evidence="8" type="ORF">T310_3773</name>
</gene>
<feature type="transmembrane region" description="Helical" evidence="6">
    <location>
        <begin position="77"/>
        <end position="97"/>
    </location>
</feature>
<comment type="subcellular location">
    <subcellularLocation>
        <location evidence="1">Membrane</location>
        <topology evidence="1">Multi-pass membrane protein</topology>
    </subcellularLocation>
</comment>
<evidence type="ECO:0000313" key="8">
    <source>
        <dbReference type="EMBL" id="KKA22209.1"/>
    </source>
</evidence>
<feature type="region of interest" description="Disordered" evidence="5">
    <location>
        <begin position="1"/>
        <end position="21"/>
    </location>
</feature>
<keyword evidence="3 6" id="KW-1133">Transmembrane helix</keyword>
<dbReference type="RefSeq" id="XP_013328821.1">
    <property type="nucleotide sequence ID" value="XM_013473367.1"/>
</dbReference>
<comment type="caution">
    <text evidence="8">The sequence shown here is derived from an EMBL/GenBank/DDBJ whole genome shotgun (WGS) entry which is preliminary data.</text>
</comment>
<name>A0A0F4YVG0_RASE3</name>
<dbReference type="EMBL" id="LASV01000151">
    <property type="protein sequence ID" value="KKA22209.1"/>
    <property type="molecule type" value="Genomic_DNA"/>
</dbReference>
<feature type="transmembrane region" description="Helical" evidence="6">
    <location>
        <begin position="373"/>
        <end position="395"/>
    </location>
</feature>
<evidence type="ECO:0000259" key="7">
    <source>
        <dbReference type="PROSITE" id="PS50850"/>
    </source>
</evidence>
<feature type="transmembrane region" description="Helical" evidence="6">
    <location>
        <begin position="167"/>
        <end position="188"/>
    </location>
</feature>
<sequence length="551" mass="60456">MPEESNVHDGPGGPRQPAVPGHVDLVPGTEVLLDGGDAHLKRGKESDTVLIPQPSSNPDDPLNWAPIWKYLVITTQFLYTFVTVESALSLAPMFPLLQKEWDLNETQLSLLTGACVLALGYANFIIVPFSNIFGRRLASLSLGILVILTELWEALATSHKSFLAARVVNGLTTATAESLMVQVIADIFFLHERGLWTGIYFTSYFFGLFLGPVIAGNIAERHGWRSFFWLSLALSVFNFLTILVFFPETKYRRSASHIGGKAEPVDASVTANGEKNGVDENALANNGSEPDVNSQYGKGRPSKSQFMLFQKPDPRWKGFLVRDVLSPFRVFFYPIIFWAGLNVAGPANLLLFWNLTESAVLAAPPYNFSASAVGYSNFAFFVGGAIGLLTAGPFSDWVANRATRRNNGIREAEMRLPALIPFFVTTLVGIIIGGLGYQRQWSWPVILVFGYGLTGLSVTTIPTIAIAYAVDCYKPISGEIMVVATVLKNTCGFGMSYWVAPLAAREGYISPAMVEFALTIGPVLLAVPLYFFGKRLRVMTRNSSVHQWSEI</sequence>
<feature type="transmembrane region" description="Helical" evidence="6">
    <location>
        <begin position="443"/>
        <end position="468"/>
    </location>
</feature>
<dbReference type="Gene3D" id="1.20.1250.20">
    <property type="entry name" value="MFS general substrate transporter like domains"/>
    <property type="match status" value="1"/>
</dbReference>
<feature type="transmembrane region" description="Helical" evidence="6">
    <location>
        <begin position="227"/>
        <end position="246"/>
    </location>
</feature>